<proteinExistence type="predicted"/>
<name>A0A4Y6PWK1_PERCE</name>
<dbReference type="Proteomes" id="UP000315995">
    <property type="component" value="Chromosome"/>
</dbReference>
<evidence type="ECO:0000313" key="2">
    <source>
        <dbReference type="Proteomes" id="UP000315995"/>
    </source>
</evidence>
<dbReference type="Gene3D" id="1.25.10.10">
    <property type="entry name" value="Leucine-rich Repeat Variant"/>
    <property type="match status" value="1"/>
</dbReference>
<evidence type="ECO:0000313" key="1">
    <source>
        <dbReference type="EMBL" id="QDG52509.1"/>
    </source>
</evidence>
<dbReference type="OrthoDB" id="5525627at2"/>
<dbReference type="PROSITE" id="PS51257">
    <property type="entry name" value="PROKAR_LIPOPROTEIN"/>
    <property type="match status" value="1"/>
</dbReference>
<gene>
    <name evidence="1" type="ORF">FIV42_17745</name>
</gene>
<reference evidence="1 2" key="1">
    <citation type="submission" date="2019-06" db="EMBL/GenBank/DDBJ databases">
        <title>Persicimonas caeni gen. nov., sp. nov., a predatory bacterium isolated from solar saltern.</title>
        <authorList>
            <person name="Wang S."/>
        </authorList>
    </citation>
    <scope>NUCLEOTIDE SEQUENCE [LARGE SCALE GENOMIC DNA]</scope>
    <source>
        <strain evidence="1 2">YN101</strain>
    </source>
</reference>
<organism evidence="1 2">
    <name type="scientific">Persicimonas caeni</name>
    <dbReference type="NCBI Taxonomy" id="2292766"/>
    <lineage>
        <taxon>Bacteria</taxon>
        <taxon>Deltaproteobacteria</taxon>
        <taxon>Bradymonadales</taxon>
        <taxon>Bradymonadaceae</taxon>
        <taxon>Persicimonas</taxon>
    </lineage>
</organism>
<dbReference type="EMBL" id="CP041186">
    <property type="protein sequence ID" value="QDG52509.1"/>
    <property type="molecule type" value="Genomic_DNA"/>
</dbReference>
<dbReference type="InterPro" id="IPR011989">
    <property type="entry name" value="ARM-like"/>
</dbReference>
<accession>A0A4Y6PWK1</accession>
<protein>
    <submittedName>
        <fullName evidence="1">Uncharacterized protein</fullName>
    </submittedName>
</protein>
<accession>A0A5B8Y800</accession>
<keyword evidence="2" id="KW-1185">Reference proteome</keyword>
<dbReference type="RefSeq" id="WP_141198979.1">
    <property type="nucleotide sequence ID" value="NZ_CP041186.1"/>
</dbReference>
<sequence>MKRLKHLAVLIVTLLLVATSFGCERKPADLEEWRTAKGGMEKMQEWAQSGEEPRPVRVRAFEILVEEGEGNALPPTLEGVEDEKLRAEMVEAAVPIVVSKWEKQDMPKLSGDVKEKGGRIAAGASESVEAKDAAYFLHPFAKGESQKKLESIIGEWMSTDWQLRNQLGSTTLGQIAPRAGESGTESLIKWLEEAVQPSTVVTMINKHGDDKTKQAAAKVLRKRAEEEHPELGKSLQIALLSLEHEELSPYFKKAITDPNSPNELVDASMDALVRIEGEKAAPFFSDLVKNRSGLLRWVSATRLVEVMGKPAFTYVAAGLPVEMDSYPTADSKDLVENTQYFCKMYHGEMKDEKVESVSDQLTRGLNSSRWPARMLALQCARIFKADDLKDQISALTSDRQGLPGWGEKKTVGDLASEVLEELSKS</sequence>
<dbReference type="AlphaFoldDB" id="A0A4Y6PWK1"/>